<protein>
    <submittedName>
        <fullName evidence="2">CoA-binding protein</fullName>
    </submittedName>
</protein>
<dbReference type="SMART" id="SM00881">
    <property type="entry name" value="CoA_binding"/>
    <property type="match status" value="1"/>
</dbReference>
<dbReference type="EMBL" id="JAGGLI010000013">
    <property type="protein sequence ID" value="MBP2027614.1"/>
    <property type="molecule type" value="Genomic_DNA"/>
</dbReference>
<gene>
    <name evidence="2" type="ORF">J2Z35_001411</name>
</gene>
<dbReference type="InterPro" id="IPR003781">
    <property type="entry name" value="CoA-bd"/>
</dbReference>
<organism evidence="2 3">
    <name type="scientific">Acetoanaerobium pronyense</name>
    <dbReference type="NCBI Taxonomy" id="1482736"/>
    <lineage>
        <taxon>Bacteria</taxon>
        <taxon>Bacillati</taxon>
        <taxon>Bacillota</taxon>
        <taxon>Clostridia</taxon>
        <taxon>Peptostreptococcales</taxon>
        <taxon>Filifactoraceae</taxon>
        <taxon>Acetoanaerobium</taxon>
    </lineage>
</organism>
<sequence length="130" mass="14751">MNIKEEMLSKKRWVVYGVSPDESKFGYKIPQRMIDHGYEVYGVNPKYKGEKIAGVDVYASISEIAQEIDCIDIVVNPKIAVGVLEEAKENNIKNIWLQPGTWDENVLNKAEDLNLEVVYDDCVYAILGPK</sequence>
<dbReference type="SUPFAM" id="SSF51735">
    <property type="entry name" value="NAD(P)-binding Rossmann-fold domains"/>
    <property type="match status" value="1"/>
</dbReference>
<accession>A0ABS4KIK0</accession>
<dbReference type="PANTHER" id="PTHR33303">
    <property type="entry name" value="CYTOPLASMIC PROTEIN-RELATED"/>
    <property type="match status" value="1"/>
</dbReference>
<evidence type="ECO:0000313" key="2">
    <source>
        <dbReference type="EMBL" id="MBP2027614.1"/>
    </source>
</evidence>
<dbReference type="Gene3D" id="3.40.50.720">
    <property type="entry name" value="NAD(P)-binding Rossmann-like Domain"/>
    <property type="match status" value="1"/>
</dbReference>
<comment type="caution">
    <text evidence="2">The sequence shown here is derived from an EMBL/GenBank/DDBJ whole genome shotgun (WGS) entry which is preliminary data.</text>
</comment>
<evidence type="ECO:0000259" key="1">
    <source>
        <dbReference type="SMART" id="SM00881"/>
    </source>
</evidence>
<proteinExistence type="predicted"/>
<dbReference type="InterPro" id="IPR036291">
    <property type="entry name" value="NAD(P)-bd_dom_sf"/>
</dbReference>
<reference evidence="2 3" key="1">
    <citation type="submission" date="2021-03" db="EMBL/GenBank/DDBJ databases">
        <title>Genomic Encyclopedia of Type Strains, Phase IV (KMG-IV): sequencing the most valuable type-strain genomes for metagenomic binning, comparative biology and taxonomic classification.</title>
        <authorList>
            <person name="Goeker M."/>
        </authorList>
    </citation>
    <scope>NUCLEOTIDE SEQUENCE [LARGE SCALE GENOMIC DNA]</scope>
    <source>
        <strain evidence="2 3">DSM 27512</strain>
    </source>
</reference>
<evidence type="ECO:0000313" key="3">
    <source>
        <dbReference type="Proteomes" id="UP001314903"/>
    </source>
</evidence>
<feature type="domain" description="CoA-binding" evidence="1">
    <location>
        <begin position="7"/>
        <end position="101"/>
    </location>
</feature>
<keyword evidence="3" id="KW-1185">Reference proteome</keyword>
<dbReference type="PANTHER" id="PTHR33303:SF2">
    <property type="entry name" value="COA-BINDING DOMAIN-CONTAINING PROTEIN"/>
    <property type="match status" value="1"/>
</dbReference>
<name>A0ABS4KIK0_9FIRM</name>
<dbReference type="Pfam" id="PF13380">
    <property type="entry name" value="CoA_binding_2"/>
    <property type="match status" value="1"/>
</dbReference>
<dbReference type="RefSeq" id="WP_209660676.1">
    <property type="nucleotide sequence ID" value="NZ_JAGGLI010000013.1"/>
</dbReference>
<dbReference type="Proteomes" id="UP001314903">
    <property type="component" value="Unassembled WGS sequence"/>
</dbReference>